<dbReference type="PIRSF" id="PIRSF017199">
    <property type="entry name" value="mRNA_splic_U5"/>
    <property type="match status" value="1"/>
</dbReference>
<dbReference type="SMART" id="SM01410">
    <property type="entry name" value="DIM1"/>
    <property type="match status" value="1"/>
</dbReference>
<name>A0A7S1W6X8_NEODS</name>
<dbReference type="GO" id="GO:0005681">
    <property type="term" value="C:spliceosomal complex"/>
    <property type="evidence" value="ECO:0007669"/>
    <property type="project" value="TreeGrafter"/>
</dbReference>
<comment type="similarity">
    <text evidence="2 6">Belongs to the DIM1 family.</text>
</comment>
<dbReference type="GO" id="GO:0000398">
    <property type="term" value="P:mRNA splicing, via spliceosome"/>
    <property type="evidence" value="ECO:0007669"/>
    <property type="project" value="InterPro"/>
</dbReference>
<evidence type="ECO:0000256" key="5">
    <source>
        <dbReference type="ARBA" id="ARBA00023242"/>
    </source>
</evidence>
<evidence type="ECO:0000256" key="4">
    <source>
        <dbReference type="ARBA" id="ARBA00023187"/>
    </source>
</evidence>
<evidence type="ECO:0000256" key="2">
    <source>
        <dbReference type="ARBA" id="ARBA00008241"/>
    </source>
</evidence>
<keyword evidence="3 6" id="KW-0507">mRNA processing</keyword>
<dbReference type="SUPFAM" id="SSF52833">
    <property type="entry name" value="Thioredoxin-like"/>
    <property type="match status" value="1"/>
</dbReference>
<proteinExistence type="inferred from homology"/>
<dbReference type="GO" id="GO:0005682">
    <property type="term" value="C:U5 snRNP"/>
    <property type="evidence" value="ECO:0007669"/>
    <property type="project" value="TreeGrafter"/>
</dbReference>
<evidence type="ECO:0000256" key="3">
    <source>
        <dbReference type="ARBA" id="ARBA00022664"/>
    </source>
</evidence>
<evidence type="ECO:0000313" key="7">
    <source>
        <dbReference type="EMBL" id="CAD9151961.1"/>
    </source>
</evidence>
<dbReference type="PANTHER" id="PTHR12052:SF5">
    <property type="entry name" value="THIOREDOXIN-LIKE PROTEIN 4A"/>
    <property type="match status" value="1"/>
</dbReference>
<dbReference type="Gene3D" id="3.40.30.10">
    <property type="entry name" value="Glutaredoxin"/>
    <property type="match status" value="1"/>
</dbReference>
<dbReference type="InterPro" id="IPR004123">
    <property type="entry name" value="Dim1"/>
</dbReference>
<dbReference type="PANTHER" id="PTHR12052">
    <property type="entry name" value="THIOREDOXIN-LIKE PROTEN 4A, 4B"/>
    <property type="match status" value="1"/>
</dbReference>
<accession>A0A7S1W6X8</accession>
<dbReference type="GO" id="GO:0046540">
    <property type="term" value="C:U4/U6 x U5 tri-snRNP complex"/>
    <property type="evidence" value="ECO:0007669"/>
    <property type="project" value="UniProtKB-UniRule"/>
</dbReference>
<reference evidence="7" key="1">
    <citation type="submission" date="2021-01" db="EMBL/GenBank/DDBJ databases">
        <authorList>
            <person name="Corre E."/>
            <person name="Pelletier E."/>
            <person name="Niang G."/>
            <person name="Scheremetjew M."/>
            <person name="Finn R."/>
            <person name="Kale V."/>
            <person name="Holt S."/>
            <person name="Cochrane G."/>
            <person name="Meng A."/>
            <person name="Brown T."/>
            <person name="Cohen L."/>
        </authorList>
    </citation>
    <scope>NUCLEOTIDE SEQUENCE</scope>
    <source>
        <strain evidence="7">CCAP 1951/1</strain>
    </source>
</reference>
<evidence type="ECO:0000256" key="1">
    <source>
        <dbReference type="ARBA" id="ARBA00004123"/>
    </source>
</evidence>
<dbReference type="Pfam" id="PF02966">
    <property type="entry name" value="DIM1"/>
    <property type="match status" value="1"/>
</dbReference>
<organism evidence="7">
    <name type="scientific">Neobodo designis</name>
    <name type="common">Flagellated protozoan</name>
    <name type="synonym">Bodo designis</name>
    <dbReference type="NCBI Taxonomy" id="312471"/>
    <lineage>
        <taxon>Eukaryota</taxon>
        <taxon>Discoba</taxon>
        <taxon>Euglenozoa</taxon>
        <taxon>Kinetoplastea</taxon>
        <taxon>Metakinetoplastina</taxon>
        <taxon>Neobodonida</taxon>
        <taxon>Neobodo</taxon>
    </lineage>
</organism>
<gene>
    <name evidence="7" type="ORF">NDES1114_LOCUS33335</name>
</gene>
<protein>
    <submittedName>
        <fullName evidence="7">Uncharacterized protein</fullName>
    </submittedName>
</protein>
<comment type="subcellular location">
    <subcellularLocation>
        <location evidence="1 6">Nucleus</location>
    </subcellularLocation>
</comment>
<dbReference type="InterPro" id="IPR036249">
    <property type="entry name" value="Thioredoxin-like_sf"/>
</dbReference>
<keyword evidence="5 6" id="KW-0539">Nucleus</keyword>
<evidence type="ECO:0000256" key="6">
    <source>
        <dbReference type="PIRNR" id="PIRNR017199"/>
    </source>
</evidence>
<dbReference type="AlphaFoldDB" id="A0A7S1W6X8"/>
<sequence length="157" mass="18015">MAELRHLHTAWDVDRTIVLDEEHVVAVRFSRHETCADEDDPVAFEHHMLTAQMDGALAEIATRVRNFCRIYAVDTNKVPEFNEMFELNDPREPFALLFFFKNKHIKLDVSTGNNNKVNFVVEPDDLIDMIEVVYRAGDKGRGLATGVKKFSHMAIAR</sequence>
<keyword evidence="4 6" id="KW-0508">mRNA splicing</keyword>
<dbReference type="EMBL" id="HBGF01049796">
    <property type="protein sequence ID" value="CAD9151961.1"/>
    <property type="molecule type" value="Transcribed_RNA"/>
</dbReference>